<dbReference type="Proteomes" id="UP000018566">
    <property type="component" value="Plasmid pBMB0233"/>
</dbReference>
<reference evidence="1 2" key="1">
    <citation type="submission" date="2013-05" db="EMBL/GenBank/DDBJ databases">
        <title>Complete genome sequence of Bacillus thuringiensis YBT-1518, a typical strain with high toxicity to nematode.</title>
        <authorList>
            <person name="Wang P."/>
            <person name="Zhang C."/>
            <person name="Guo M."/>
            <person name="Guo S."/>
            <person name="Zhu Y."/>
            <person name="Zheng J."/>
            <person name="Zhu L."/>
            <person name="Ruan L."/>
            <person name="Peng D."/>
            <person name="Sun M."/>
        </authorList>
    </citation>
    <scope>NUCLEOTIDE SEQUENCE [LARGE SCALE GENOMIC DNA]</scope>
    <source>
        <strain evidence="1 2">YBT-1518</strain>
        <plasmid evidence="1 2">pBMB0233</plasmid>
    </source>
</reference>
<gene>
    <name evidence="1" type="ORF">YBT1518_31795</name>
</gene>
<organism evidence="1 2">
    <name type="scientific">Bacillus thuringiensis YBT-1518</name>
    <dbReference type="NCBI Taxonomy" id="529122"/>
    <lineage>
        <taxon>Bacteria</taxon>
        <taxon>Bacillati</taxon>
        <taxon>Bacillota</taxon>
        <taxon>Bacilli</taxon>
        <taxon>Bacillales</taxon>
        <taxon>Bacillaceae</taxon>
        <taxon>Bacillus</taxon>
        <taxon>Bacillus cereus group</taxon>
    </lineage>
</organism>
<dbReference type="KEGG" id="bthu:YBT1518_31795"/>
<evidence type="ECO:0000313" key="2">
    <source>
        <dbReference type="Proteomes" id="UP000018566"/>
    </source>
</evidence>
<proteinExistence type="predicted"/>
<keyword evidence="1" id="KW-0614">Plasmid</keyword>
<geneLocation type="plasmid" evidence="1 2">
    <name>pBMB0233</name>
</geneLocation>
<sequence length="30" mass="3329">MCRKHKADTGKQSFFVVIPTRGEGIVPNDP</sequence>
<evidence type="ECO:0000313" key="1">
    <source>
        <dbReference type="EMBL" id="AHA75828.1"/>
    </source>
</evidence>
<dbReference type="AlphaFoldDB" id="A0A9W3KJR4"/>
<name>A0A9W3KJR4_BACTU</name>
<protein>
    <submittedName>
        <fullName evidence="1">Uncharacterized protein</fullName>
    </submittedName>
</protein>
<dbReference type="EMBL" id="CP005940">
    <property type="protein sequence ID" value="AHA75828.1"/>
    <property type="molecule type" value="Genomic_DNA"/>
</dbReference>
<accession>A0A9W3KJR4</accession>